<accession>Q227W6</accession>
<protein>
    <submittedName>
        <fullName evidence="1">Uncharacterized protein</fullName>
    </submittedName>
</protein>
<dbReference type="AlphaFoldDB" id="Q227W6"/>
<proteinExistence type="predicted"/>
<reference evidence="2" key="1">
    <citation type="journal article" date="2006" name="PLoS Biol.">
        <title>Macronuclear genome sequence of the ciliate Tetrahymena thermophila, a model eukaryote.</title>
        <authorList>
            <person name="Eisen J.A."/>
            <person name="Coyne R.S."/>
            <person name="Wu M."/>
            <person name="Wu D."/>
            <person name="Thiagarajan M."/>
            <person name="Wortman J.R."/>
            <person name="Badger J.H."/>
            <person name="Ren Q."/>
            <person name="Amedeo P."/>
            <person name="Jones K.M."/>
            <person name="Tallon L.J."/>
            <person name="Delcher A.L."/>
            <person name="Salzberg S.L."/>
            <person name="Silva J.C."/>
            <person name="Haas B.J."/>
            <person name="Majoros W.H."/>
            <person name="Farzad M."/>
            <person name="Carlton J.M."/>
            <person name="Smith R.K. Jr."/>
            <person name="Garg J."/>
            <person name="Pearlman R.E."/>
            <person name="Karrer K.M."/>
            <person name="Sun L."/>
            <person name="Manning G."/>
            <person name="Elde N.C."/>
            <person name="Turkewitz A.P."/>
            <person name="Asai D.J."/>
            <person name="Wilkes D.E."/>
            <person name="Wang Y."/>
            <person name="Cai H."/>
            <person name="Collins K."/>
            <person name="Stewart B.A."/>
            <person name="Lee S.R."/>
            <person name="Wilamowska K."/>
            <person name="Weinberg Z."/>
            <person name="Ruzzo W.L."/>
            <person name="Wloga D."/>
            <person name="Gaertig J."/>
            <person name="Frankel J."/>
            <person name="Tsao C.-C."/>
            <person name="Gorovsky M.A."/>
            <person name="Keeling P.J."/>
            <person name="Waller R.F."/>
            <person name="Patron N.J."/>
            <person name="Cherry J.M."/>
            <person name="Stover N.A."/>
            <person name="Krieger C.J."/>
            <person name="del Toro C."/>
            <person name="Ryder H.F."/>
            <person name="Williamson S.C."/>
            <person name="Barbeau R.A."/>
            <person name="Hamilton E.P."/>
            <person name="Orias E."/>
        </authorList>
    </citation>
    <scope>NUCLEOTIDE SEQUENCE [LARGE SCALE GENOMIC DNA]</scope>
    <source>
        <strain evidence="2">SB210</strain>
    </source>
</reference>
<evidence type="ECO:0000313" key="1">
    <source>
        <dbReference type="EMBL" id="EAR81581.1"/>
    </source>
</evidence>
<sequence length="242" mass="27228">MSFYPPGTVLHEEKNIRYQIYSDEYFESTYETVVESRLIEGSIYSDFQVKKSAIEEGSKDFINNSVIRIIAIDISVNSTKVVGSIFAQDFTAFVESQSSPSTSKNLQILKNINKKLIQPLTSIPYKKGDIVIGSGYGVRKEYQDKCIGKNLALLFLSVCLDSPYKVFCGLFYSKKASSIIVKGGGFLMCQLQPENCKDIDSNVTDYMKNNVEIVAYIDGNKEISALQKLKQLFKQEKPLQIV</sequence>
<dbReference type="InParanoid" id="Q227W6"/>
<dbReference type="KEGG" id="tet:TTHERM_01667140"/>
<dbReference type="EMBL" id="GG662511">
    <property type="protein sequence ID" value="EAR81581.1"/>
    <property type="molecule type" value="Genomic_DNA"/>
</dbReference>
<name>Q227W6_TETTS</name>
<dbReference type="HOGENOM" id="CLU_1153694_0_0_1"/>
<dbReference type="Proteomes" id="UP000009168">
    <property type="component" value="Unassembled WGS sequence"/>
</dbReference>
<dbReference type="RefSeq" id="XP_001029244.1">
    <property type="nucleotide sequence ID" value="XM_001029244.1"/>
</dbReference>
<keyword evidence="2" id="KW-1185">Reference proteome</keyword>
<dbReference type="Gene3D" id="3.40.630.30">
    <property type="match status" value="1"/>
</dbReference>
<gene>
    <name evidence="1" type="ORF">TTHERM_01667140</name>
</gene>
<organism evidence="1 2">
    <name type="scientific">Tetrahymena thermophila (strain SB210)</name>
    <dbReference type="NCBI Taxonomy" id="312017"/>
    <lineage>
        <taxon>Eukaryota</taxon>
        <taxon>Sar</taxon>
        <taxon>Alveolata</taxon>
        <taxon>Ciliophora</taxon>
        <taxon>Intramacronucleata</taxon>
        <taxon>Oligohymenophorea</taxon>
        <taxon>Hymenostomatida</taxon>
        <taxon>Tetrahymenina</taxon>
        <taxon>Tetrahymenidae</taxon>
        <taxon>Tetrahymena</taxon>
    </lineage>
</organism>
<dbReference type="GeneID" id="7843112"/>
<evidence type="ECO:0000313" key="2">
    <source>
        <dbReference type="Proteomes" id="UP000009168"/>
    </source>
</evidence>